<dbReference type="PROSITE" id="PS51819">
    <property type="entry name" value="VOC"/>
    <property type="match status" value="1"/>
</dbReference>
<dbReference type="Gene3D" id="3.30.720.110">
    <property type="match status" value="1"/>
</dbReference>
<evidence type="ECO:0000313" key="2">
    <source>
        <dbReference type="EMBL" id="MFF1275095.1"/>
    </source>
</evidence>
<feature type="domain" description="VOC" evidence="1">
    <location>
        <begin position="6"/>
        <end position="127"/>
    </location>
</feature>
<sequence>MTSPARITASTLSLTVDDVAASHAFFTTHLGYREVMAADGFASLERDDDALSVVLLRRGSEVLPEGFRDQHAAGLIVALTVDDLASEHDRLRSEGVVVTMPPREEPWGEKLFQVTDPNGVVIQFVEWTTQETA</sequence>
<dbReference type="SUPFAM" id="SSF54593">
    <property type="entry name" value="Glyoxalase/Bleomycin resistance protein/Dihydroxybiphenyl dioxygenase"/>
    <property type="match status" value="1"/>
</dbReference>
<name>A0ABW6Q7B3_9ACTN</name>
<dbReference type="EMBL" id="JBHVZQ010000013">
    <property type="protein sequence ID" value="MFF1275095.1"/>
    <property type="molecule type" value="Genomic_DNA"/>
</dbReference>
<dbReference type="InterPro" id="IPR029068">
    <property type="entry name" value="Glyas_Bleomycin-R_OHBP_Dase"/>
</dbReference>
<gene>
    <name evidence="2" type="ORF">ACFVZC_17015</name>
</gene>
<protein>
    <submittedName>
        <fullName evidence="2">VOC family protein</fullName>
    </submittedName>
</protein>
<dbReference type="Proteomes" id="UP001601627">
    <property type="component" value="Unassembled WGS sequence"/>
</dbReference>
<dbReference type="InterPro" id="IPR037523">
    <property type="entry name" value="VOC_core"/>
</dbReference>
<dbReference type="Pfam" id="PF00903">
    <property type="entry name" value="Glyoxalase"/>
    <property type="match status" value="1"/>
</dbReference>
<evidence type="ECO:0000313" key="3">
    <source>
        <dbReference type="Proteomes" id="UP001601627"/>
    </source>
</evidence>
<keyword evidence="3" id="KW-1185">Reference proteome</keyword>
<dbReference type="Gene3D" id="3.30.720.120">
    <property type="match status" value="1"/>
</dbReference>
<proteinExistence type="predicted"/>
<comment type="caution">
    <text evidence="2">The sequence shown here is derived from an EMBL/GenBank/DDBJ whole genome shotgun (WGS) entry which is preliminary data.</text>
</comment>
<dbReference type="RefSeq" id="WP_388235424.1">
    <property type="nucleotide sequence ID" value="NZ_JBHVZQ010000013.1"/>
</dbReference>
<reference evidence="2 3" key="1">
    <citation type="submission" date="2024-09" db="EMBL/GenBank/DDBJ databases">
        <title>The Natural Products Discovery Center: Release of the First 8490 Sequenced Strains for Exploring Actinobacteria Biosynthetic Diversity.</title>
        <authorList>
            <person name="Kalkreuter E."/>
            <person name="Kautsar S.A."/>
            <person name="Yang D."/>
            <person name="Bader C.D."/>
            <person name="Teijaro C.N."/>
            <person name="Fluegel L."/>
            <person name="Davis C.M."/>
            <person name="Simpson J.R."/>
            <person name="Lauterbach L."/>
            <person name="Steele A.D."/>
            <person name="Gui C."/>
            <person name="Meng S."/>
            <person name="Li G."/>
            <person name="Viehrig K."/>
            <person name="Ye F."/>
            <person name="Su P."/>
            <person name="Kiefer A.F."/>
            <person name="Nichols A."/>
            <person name="Cepeda A.J."/>
            <person name="Yan W."/>
            <person name="Fan B."/>
            <person name="Jiang Y."/>
            <person name="Adhikari A."/>
            <person name="Zheng C.-J."/>
            <person name="Schuster L."/>
            <person name="Cowan T.M."/>
            <person name="Smanski M.J."/>
            <person name="Chevrette M.G."/>
            <person name="De Carvalho L.P.S."/>
            <person name="Shen B."/>
        </authorList>
    </citation>
    <scope>NUCLEOTIDE SEQUENCE [LARGE SCALE GENOMIC DNA]</scope>
    <source>
        <strain evidence="2 3">NPDC058328</strain>
    </source>
</reference>
<dbReference type="InterPro" id="IPR004360">
    <property type="entry name" value="Glyas_Fos-R_dOase_dom"/>
</dbReference>
<evidence type="ECO:0000259" key="1">
    <source>
        <dbReference type="PROSITE" id="PS51819"/>
    </source>
</evidence>
<organism evidence="2 3">
    <name type="scientific">Streptomyces marokkonensis</name>
    <dbReference type="NCBI Taxonomy" id="324855"/>
    <lineage>
        <taxon>Bacteria</taxon>
        <taxon>Bacillati</taxon>
        <taxon>Actinomycetota</taxon>
        <taxon>Actinomycetes</taxon>
        <taxon>Kitasatosporales</taxon>
        <taxon>Streptomycetaceae</taxon>
        <taxon>Streptomyces</taxon>
    </lineage>
</organism>
<accession>A0ABW6Q7B3</accession>